<comment type="similarity">
    <text evidence="1 5 6">Belongs to the peptidase S8 family.</text>
</comment>
<evidence type="ECO:0000256" key="2">
    <source>
        <dbReference type="ARBA" id="ARBA00022670"/>
    </source>
</evidence>
<evidence type="ECO:0000256" key="5">
    <source>
        <dbReference type="PROSITE-ProRule" id="PRU01240"/>
    </source>
</evidence>
<dbReference type="InterPro" id="IPR015500">
    <property type="entry name" value="Peptidase_S8_subtilisin-rel"/>
</dbReference>
<feature type="signal peptide" evidence="7">
    <location>
        <begin position="1"/>
        <end position="20"/>
    </location>
</feature>
<feature type="active site" description="Charge relay system" evidence="5">
    <location>
        <position position="131"/>
    </location>
</feature>
<dbReference type="GO" id="GO:0004252">
    <property type="term" value="F:serine-type endopeptidase activity"/>
    <property type="evidence" value="ECO:0007669"/>
    <property type="project" value="UniProtKB-UniRule"/>
</dbReference>
<dbReference type="PANTHER" id="PTHR43806:SF11">
    <property type="entry name" value="CEREVISIN-RELATED"/>
    <property type="match status" value="1"/>
</dbReference>
<proteinExistence type="inferred from homology"/>
<evidence type="ECO:0000256" key="3">
    <source>
        <dbReference type="ARBA" id="ARBA00022801"/>
    </source>
</evidence>
<dbReference type="InterPro" id="IPR023828">
    <property type="entry name" value="Peptidase_S8_Ser-AS"/>
</dbReference>
<dbReference type="InterPro" id="IPR022398">
    <property type="entry name" value="Peptidase_S8_His-AS"/>
</dbReference>
<dbReference type="PROSITE" id="PS00136">
    <property type="entry name" value="SUBTILASE_ASP"/>
    <property type="match status" value="1"/>
</dbReference>
<dbReference type="PRINTS" id="PR00723">
    <property type="entry name" value="SUBTILISIN"/>
</dbReference>
<keyword evidence="2 5" id="KW-0645">Protease</keyword>
<evidence type="ECO:0000256" key="4">
    <source>
        <dbReference type="ARBA" id="ARBA00022825"/>
    </source>
</evidence>
<feature type="domain" description="Inhibitor I9" evidence="9">
    <location>
        <begin position="40"/>
        <end position="109"/>
    </location>
</feature>
<dbReference type="GO" id="GO:0005615">
    <property type="term" value="C:extracellular space"/>
    <property type="evidence" value="ECO:0007669"/>
    <property type="project" value="TreeGrafter"/>
</dbReference>
<dbReference type="Gene3D" id="3.30.70.80">
    <property type="entry name" value="Peptidase S8 propeptide/proteinase inhibitor I9"/>
    <property type="match status" value="1"/>
</dbReference>
<sequence length="371" mass="37210">MKSISTALACLALLVAPILGAPTAPLIEVQKSAGKAKQGSYIVKLKDHVVKTNHLSWLSQHLGASSAVTHAEWDTDLLHGFAGTFSTAALNALRASPDVDYIEEDGVMSINSVITDTTLTAGSGVDIFVVDTGIYTAHSQFGGRARWGATFGGYADADGNGHGTHVSGTAAGSQFGVAKGANLIAVKVLSDSGSGAVSDIVSGLNWVATQARSSGRPSIATMSLGGGASTSLDNAVASLTSGGVHVTVAAGNSNVDAGTTSPARAPSANTIGATTIADARASFSNFGSVVDLWAPGQNVISAWIGSTTATNNISGTSMATPHVAGLIAYLIGRDGNSSPAAMSTTLKNTSVKNAISGIPSGTINDLARNDE</sequence>
<organism evidence="10 11">
    <name type="scientific">Hermanssonia centrifuga</name>
    <dbReference type="NCBI Taxonomy" id="98765"/>
    <lineage>
        <taxon>Eukaryota</taxon>
        <taxon>Fungi</taxon>
        <taxon>Dikarya</taxon>
        <taxon>Basidiomycota</taxon>
        <taxon>Agaricomycotina</taxon>
        <taxon>Agaricomycetes</taxon>
        <taxon>Polyporales</taxon>
        <taxon>Meruliaceae</taxon>
        <taxon>Hermanssonia</taxon>
    </lineage>
</organism>
<dbReference type="PANTHER" id="PTHR43806">
    <property type="entry name" value="PEPTIDASE S8"/>
    <property type="match status" value="1"/>
</dbReference>
<keyword evidence="3 5" id="KW-0378">Hydrolase</keyword>
<dbReference type="Pfam" id="PF00082">
    <property type="entry name" value="Peptidase_S8"/>
    <property type="match status" value="1"/>
</dbReference>
<dbReference type="FunFam" id="3.40.50.200:FF:000014">
    <property type="entry name" value="Proteinase K"/>
    <property type="match status" value="1"/>
</dbReference>
<dbReference type="Pfam" id="PF05922">
    <property type="entry name" value="Inhibitor_I9"/>
    <property type="match status" value="1"/>
</dbReference>
<gene>
    <name evidence="10" type="ORF">EW026_g1060</name>
</gene>
<evidence type="ECO:0000256" key="1">
    <source>
        <dbReference type="ARBA" id="ARBA00011073"/>
    </source>
</evidence>
<dbReference type="PROSITE" id="PS00137">
    <property type="entry name" value="SUBTILASE_HIS"/>
    <property type="match status" value="1"/>
</dbReference>
<feature type="domain" description="Peptidase S8/S53" evidence="8">
    <location>
        <begin position="122"/>
        <end position="354"/>
    </location>
</feature>
<feature type="active site" description="Charge relay system" evidence="5">
    <location>
        <position position="162"/>
    </location>
</feature>
<dbReference type="SUPFAM" id="SSF54897">
    <property type="entry name" value="Protease propeptides/inhibitors"/>
    <property type="match status" value="1"/>
</dbReference>
<dbReference type="EMBL" id="SGPJ01000018">
    <property type="protein sequence ID" value="THH01717.1"/>
    <property type="molecule type" value="Genomic_DNA"/>
</dbReference>
<evidence type="ECO:0000259" key="9">
    <source>
        <dbReference type="Pfam" id="PF05922"/>
    </source>
</evidence>
<dbReference type="InterPro" id="IPR000209">
    <property type="entry name" value="Peptidase_S8/S53_dom"/>
</dbReference>
<dbReference type="CDD" id="cd04077">
    <property type="entry name" value="Peptidases_S8_PCSK9_ProteinaseK_like"/>
    <property type="match status" value="1"/>
</dbReference>
<evidence type="ECO:0000256" key="7">
    <source>
        <dbReference type="SAM" id="SignalP"/>
    </source>
</evidence>
<feature type="active site" description="Charge relay system" evidence="5">
    <location>
        <position position="317"/>
    </location>
</feature>
<evidence type="ECO:0008006" key="12">
    <source>
        <dbReference type="Google" id="ProtNLM"/>
    </source>
</evidence>
<evidence type="ECO:0000259" key="8">
    <source>
        <dbReference type="Pfam" id="PF00082"/>
    </source>
</evidence>
<dbReference type="InterPro" id="IPR010259">
    <property type="entry name" value="S8pro/Inhibitor_I9"/>
</dbReference>
<dbReference type="Proteomes" id="UP000309038">
    <property type="component" value="Unassembled WGS sequence"/>
</dbReference>
<dbReference type="InterPro" id="IPR036852">
    <property type="entry name" value="Peptidase_S8/S53_dom_sf"/>
</dbReference>
<dbReference type="SUPFAM" id="SSF52743">
    <property type="entry name" value="Subtilisin-like"/>
    <property type="match status" value="1"/>
</dbReference>
<dbReference type="PROSITE" id="PS00138">
    <property type="entry name" value="SUBTILASE_SER"/>
    <property type="match status" value="1"/>
</dbReference>
<dbReference type="InterPro" id="IPR034193">
    <property type="entry name" value="PCSK9_ProteinaseK-like"/>
</dbReference>
<name>A0A4S4KTE1_9APHY</name>
<dbReference type="InterPro" id="IPR037045">
    <property type="entry name" value="S8pro/Inhibitor_I9_sf"/>
</dbReference>
<evidence type="ECO:0000256" key="6">
    <source>
        <dbReference type="RuleBase" id="RU003355"/>
    </source>
</evidence>
<dbReference type="InterPro" id="IPR050131">
    <property type="entry name" value="Peptidase_S8_subtilisin-like"/>
</dbReference>
<dbReference type="PROSITE" id="PS51892">
    <property type="entry name" value="SUBTILASE"/>
    <property type="match status" value="1"/>
</dbReference>
<dbReference type="GO" id="GO:0006508">
    <property type="term" value="P:proteolysis"/>
    <property type="evidence" value="ECO:0007669"/>
    <property type="project" value="UniProtKB-KW"/>
</dbReference>
<feature type="chain" id="PRO_5020388827" description="Serine protease" evidence="7">
    <location>
        <begin position="21"/>
        <end position="371"/>
    </location>
</feature>
<evidence type="ECO:0000313" key="11">
    <source>
        <dbReference type="Proteomes" id="UP000309038"/>
    </source>
</evidence>
<keyword evidence="11" id="KW-1185">Reference proteome</keyword>
<comment type="caution">
    <text evidence="10">The sequence shown here is derived from an EMBL/GenBank/DDBJ whole genome shotgun (WGS) entry which is preliminary data.</text>
</comment>
<dbReference type="Gene3D" id="3.40.50.200">
    <property type="entry name" value="Peptidase S8/S53 domain"/>
    <property type="match status" value="1"/>
</dbReference>
<evidence type="ECO:0000313" key="10">
    <source>
        <dbReference type="EMBL" id="THH01717.1"/>
    </source>
</evidence>
<dbReference type="AlphaFoldDB" id="A0A4S4KTE1"/>
<protein>
    <recommendedName>
        <fullName evidence="12">Serine protease</fullName>
    </recommendedName>
</protein>
<dbReference type="InterPro" id="IPR023827">
    <property type="entry name" value="Peptidase_S8_Asp-AS"/>
</dbReference>
<accession>A0A4S4KTE1</accession>
<keyword evidence="7" id="KW-0732">Signal</keyword>
<keyword evidence="4 5" id="KW-0720">Serine protease</keyword>
<reference evidence="10 11" key="1">
    <citation type="submission" date="2019-02" db="EMBL/GenBank/DDBJ databases">
        <title>Genome sequencing of the rare red list fungi Phlebia centrifuga.</title>
        <authorList>
            <person name="Buettner E."/>
            <person name="Kellner H."/>
        </authorList>
    </citation>
    <scope>NUCLEOTIDE SEQUENCE [LARGE SCALE GENOMIC DNA]</scope>
    <source>
        <strain evidence="10 11">DSM 108282</strain>
    </source>
</reference>